<sequence>MVQVTAQYLKTVAPLKNDGVKVLSGEYRGALCILTAVDVYDGIFKLRGENTYKVLAISVLAQDKNIANTEEQDDSQMFNAD</sequence>
<dbReference type="AlphaFoldDB" id="A0A197JTJ7"/>
<dbReference type="EMBL" id="KV442047">
    <property type="protein sequence ID" value="OAQ28530.1"/>
    <property type="molecule type" value="Genomic_DNA"/>
</dbReference>
<evidence type="ECO:0000259" key="1">
    <source>
        <dbReference type="Pfam" id="PF23287"/>
    </source>
</evidence>
<protein>
    <recommendedName>
        <fullName evidence="1">Spt5 KOW domain-containing protein</fullName>
    </recommendedName>
</protein>
<feature type="domain" description="Spt5 KOW" evidence="1">
    <location>
        <begin position="12"/>
        <end position="61"/>
    </location>
</feature>
<reference evidence="2 3" key="1">
    <citation type="submission" date="2016-05" db="EMBL/GenBank/DDBJ databases">
        <title>Genome sequencing reveals origins of a unique bacterial endosymbiosis in the earliest lineages of terrestrial Fungi.</title>
        <authorList>
            <consortium name="DOE Joint Genome Institute"/>
            <person name="Uehling J."/>
            <person name="Gryganskyi A."/>
            <person name="Hameed K."/>
            <person name="Tschaplinski T."/>
            <person name="Misztal P."/>
            <person name="Wu S."/>
            <person name="Desiro A."/>
            <person name="Vande Pol N."/>
            <person name="Du Z.-Y."/>
            <person name="Zienkiewicz A."/>
            <person name="Zienkiewicz K."/>
            <person name="Morin E."/>
            <person name="Tisserant E."/>
            <person name="Splivallo R."/>
            <person name="Hainaut M."/>
            <person name="Henrissat B."/>
            <person name="Ohm R."/>
            <person name="Kuo A."/>
            <person name="Yan J."/>
            <person name="Lipzen A."/>
            <person name="Nolan M."/>
            <person name="Labutti K."/>
            <person name="Barry K."/>
            <person name="Goldstein A."/>
            <person name="Labbe J."/>
            <person name="Schadt C."/>
            <person name="Tuskan G."/>
            <person name="Grigoriev I."/>
            <person name="Martin F."/>
            <person name="Vilgalys R."/>
            <person name="Bonito G."/>
        </authorList>
    </citation>
    <scope>NUCLEOTIDE SEQUENCE [LARGE SCALE GENOMIC DNA]</scope>
    <source>
        <strain evidence="2 3">AG-77</strain>
    </source>
</reference>
<gene>
    <name evidence="2" type="ORF">K457DRAFT_20089</name>
</gene>
<dbReference type="Proteomes" id="UP000078512">
    <property type="component" value="Unassembled WGS sequence"/>
</dbReference>
<dbReference type="Pfam" id="PF23287">
    <property type="entry name" value="KOW7_SPT5"/>
    <property type="match status" value="1"/>
</dbReference>
<dbReference type="InterPro" id="IPR057934">
    <property type="entry name" value="KOW_Spt5_7"/>
</dbReference>
<accession>A0A197JTJ7</accession>
<name>A0A197JTJ7_9FUNG</name>
<keyword evidence="3" id="KW-1185">Reference proteome</keyword>
<proteinExistence type="predicted"/>
<dbReference type="OrthoDB" id="28901at2759"/>
<evidence type="ECO:0000313" key="3">
    <source>
        <dbReference type="Proteomes" id="UP000078512"/>
    </source>
</evidence>
<organism evidence="2 3">
    <name type="scientific">Linnemannia elongata AG-77</name>
    <dbReference type="NCBI Taxonomy" id="1314771"/>
    <lineage>
        <taxon>Eukaryota</taxon>
        <taxon>Fungi</taxon>
        <taxon>Fungi incertae sedis</taxon>
        <taxon>Mucoromycota</taxon>
        <taxon>Mortierellomycotina</taxon>
        <taxon>Mortierellomycetes</taxon>
        <taxon>Mortierellales</taxon>
        <taxon>Mortierellaceae</taxon>
        <taxon>Linnemannia</taxon>
    </lineage>
</organism>
<evidence type="ECO:0000313" key="2">
    <source>
        <dbReference type="EMBL" id="OAQ28530.1"/>
    </source>
</evidence>